<feature type="signal peptide" evidence="1">
    <location>
        <begin position="1"/>
        <end position="21"/>
    </location>
</feature>
<dbReference type="RefSeq" id="WP_273642768.1">
    <property type="nucleotide sequence ID" value="NZ_JAQQXP010000004.1"/>
</dbReference>
<comment type="caution">
    <text evidence="2">The sequence shown here is derived from an EMBL/GenBank/DDBJ whole genome shotgun (WGS) entry which is preliminary data.</text>
</comment>
<reference evidence="2 3" key="1">
    <citation type="submission" date="2022-10" db="EMBL/GenBank/DDBJ databases">
        <title>Alteromonas sp. chi3 Genome sequencing.</title>
        <authorList>
            <person name="Park S."/>
        </authorList>
    </citation>
    <scope>NUCLEOTIDE SEQUENCE [LARGE SCALE GENOMIC DNA]</scope>
    <source>
        <strain evidence="3">chi3</strain>
    </source>
</reference>
<organism evidence="2 3">
    <name type="scientific">Alteromonas gilva</name>
    <dbReference type="NCBI Taxonomy" id="2987522"/>
    <lineage>
        <taxon>Bacteria</taxon>
        <taxon>Pseudomonadati</taxon>
        <taxon>Pseudomonadota</taxon>
        <taxon>Gammaproteobacteria</taxon>
        <taxon>Alteromonadales</taxon>
        <taxon>Alteromonadaceae</taxon>
        <taxon>Alteromonas/Salinimonas group</taxon>
        <taxon>Alteromonas</taxon>
    </lineage>
</organism>
<feature type="chain" id="PRO_5046312109" evidence="1">
    <location>
        <begin position="22"/>
        <end position="98"/>
    </location>
</feature>
<protein>
    <submittedName>
        <fullName evidence="2">Uncharacterized protein</fullName>
    </submittedName>
</protein>
<name>A0ABT5L7L1_9ALTE</name>
<dbReference type="EMBL" id="JAQQXP010000004">
    <property type="protein sequence ID" value="MDC8832873.1"/>
    <property type="molecule type" value="Genomic_DNA"/>
</dbReference>
<evidence type="ECO:0000313" key="2">
    <source>
        <dbReference type="EMBL" id="MDC8832873.1"/>
    </source>
</evidence>
<evidence type="ECO:0000313" key="3">
    <source>
        <dbReference type="Proteomes" id="UP001218788"/>
    </source>
</evidence>
<dbReference type="Proteomes" id="UP001218788">
    <property type="component" value="Unassembled WGS sequence"/>
</dbReference>
<proteinExistence type="predicted"/>
<keyword evidence="1" id="KW-0732">Signal</keyword>
<accession>A0ABT5L7L1</accession>
<sequence>MKVYKGTVVFAVLAYSSVALALSNGGGNEPPGKSEQQCVEFIISELDRLDITFANLSNKQYLEMAKRFLPTLMTEEEFESCIQRVRLAEVKDSLILRY</sequence>
<evidence type="ECO:0000256" key="1">
    <source>
        <dbReference type="SAM" id="SignalP"/>
    </source>
</evidence>
<gene>
    <name evidence="2" type="ORF">OIK42_19135</name>
</gene>
<keyword evidence="3" id="KW-1185">Reference proteome</keyword>